<dbReference type="Pfam" id="PF04563">
    <property type="entry name" value="RNA_pol_Rpb2_1"/>
    <property type="match status" value="1"/>
</dbReference>
<feature type="domain" description="RNA polymerase Rpb2" evidence="12">
    <location>
        <begin position="219"/>
        <end position="391"/>
    </location>
</feature>
<dbReference type="EC" id="2.7.7.6" evidence="2"/>
<dbReference type="InterPro" id="IPR007642">
    <property type="entry name" value="RNA_pol_Rpb2_2"/>
</dbReference>
<evidence type="ECO:0000256" key="9">
    <source>
        <dbReference type="SAM" id="MobiDB-lite"/>
    </source>
</evidence>
<dbReference type="GO" id="GO:0032549">
    <property type="term" value="F:ribonucleoside binding"/>
    <property type="evidence" value="ECO:0007669"/>
    <property type="project" value="InterPro"/>
</dbReference>
<feature type="domain" description="RNA polymerase Rpb2" evidence="11">
    <location>
        <begin position="1107"/>
        <end position="1218"/>
    </location>
</feature>
<evidence type="ECO:0000259" key="10">
    <source>
        <dbReference type="Pfam" id="PF00562"/>
    </source>
</evidence>
<keyword evidence="4" id="KW-0808">Transferase</keyword>
<comment type="similarity">
    <text evidence="1">Belongs to the RNA polymerase beta chain family.</text>
</comment>
<protein>
    <recommendedName>
        <fullName evidence="2">DNA-directed RNA polymerase</fullName>
        <ecNumber evidence="2">2.7.7.6</ecNumber>
    </recommendedName>
</protein>
<evidence type="ECO:0000256" key="2">
    <source>
        <dbReference type="ARBA" id="ARBA00012418"/>
    </source>
</evidence>
<feature type="region of interest" description="Disordered" evidence="9">
    <location>
        <begin position="1320"/>
        <end position="1340"/>
    </location>
</feature>
<feature type="compositionally biased region" description="Basic and acidic residues" evidence="9">
    <location>
        <begin position="1411"/>
        <end position="1420"/>
    </location>
</feature>
<dbReference type="GO" id="GO:0003677">
    <property type="term" value="F:DNA binding"/>
    <property type="evidence" value="ECO:0007669"/>
    <property type="project" value="InterPro"/>
</dbReference>
<feature type="domain" description="RNA polymerase Rpb2" evidence="15">
    <location>
        <begin position="575"/>
        <end position="635"/>
    </location>
</feature>
<dbReference type="InterPro" id="IPR015712">
    <property type="entry name" value="DNA-dir_RNA_pol_su2"/>
</dbReference>
<dbReference type="InterPro" id="IPR037033">
    <property type="entry name" value="DNA-dir_RNAP_su2_hyb_sf"/>
</dbReference>
<dbReference type="InterPro" id="IPR007644">
    <property type="entry name" value="RNA_pol_bsu_protrusion"/>
</dbReference>
<dbReference type="Pfam" id="PF00562">
    <property type="entry name" value="RNA_pol_Rpb2_6"/>
    <property type="match status" value="1"/>
</dbReference>
<evidence type="ECO:0000259" key="13">
    <source>
        <dbReference type="Pfam" id="PF04563"/>
    </source>
</evidence>
<evidence type="ECO:0000313" key="16">
    <source>
        <dbReference type="EMBL" id="QHS91540.1"/>
    </source>
</evidence>
<keyword evidence="3" id="KW-0240">DNA-directed RNA polymerase</keyword>
<feature type="domain" description="DNA-directed RNA polymerase subunit 2 hybrid-binding" evidence="10">
    <location>
        <begin position="739"/>
        <end position="1103"/>
    </location>
</feature>
<feature type="domain" description="RNA polymerase Rpb2" evidence="14">
    <location>
        <begin position="479"/>
        <end position="536"/>
    </location>
</feature>
<sequence>MAQPMDSINDLASSLITLYFTNSSTNLSRYAIDSYNYFVNKELPELLFNQNPTTILKEPLGPKEDGQYVYKTEIFIGGQADKAENLGIEFGYPIITLDGGKTVRRMFPQEARLRNLSYSATVLVDIRIKVTMTTIVAGTGVGGIAPVYAPQEILNVERKSFELFKLPIMLRSALCVTNTIEAPRLTTLGECQYDQGGYFIVDGAEKVLITSEDQAFNSIYAGKKPQADQKIAAWATCSSLNPKNKQIRRTALFLERETGAIRVSLPFVRGTVPLFIVFRAFGIQTDKDIVQMIVPDFDSDEMKILEPMLIACIHDAYPITDSYLAIQFLRTLTKGFLDETVLDILINNTFMHVPNTFQAKALFLGEMSRQLLRVAADLDANTDRDDIRNKRYLTAGTLVRELFTSCWKQWIKLITLNIDKEYNYNRSIYEGMNFVNMFSEGNLPKMMDGDPLNLSILRGFRGKWGTDSTNERKGVIQPLARISFMDAMSQVRRVSLDFTLKSPGPRRLHPSQCGFFCISEVPSGFSIGITKNASIFTIFSLAESTQGMLEFLYKKCGVVPPQKANQNKRQTWCRIQVNGGTVGFIRDPEMVVTVLKLCKQTGCTGPTTSISFNRSSRTVKIFMDEGRPCRPLWILRSGEPRLSPLSKRMDEVRWKGLIKGILAETRDRDFYDTGFVDPFPTEMVLQRYIDRMMPYASALEYVDPYEQNEAYISWNGSNDLEAQHTHCEIHPSTMFGFVGSMIPFANHNQSPRNQLSCSQSKQGIGFYSSQFMNRFDTYGTQMCYGEAPIARTLYYDLIADGNMPYGVNCIVALASFDGYNMDDGILFNSSSIERGLFRHLSFKTYDGVEEKDSISGSLTKIGNPNRITNWTSLRPGVDYSQLDEDGIIKEGAMIDSSTALIGRYTTFPETGQIKDASITPTVFTQGRVEKVVVLHQQNGFRLVHIRIFEMRVPELGDKFSSRHGQKGTIGMLRPAYDLPRCRNGITPDIIVNPHCIPSRMTVAQIMEMITSKVGAQCGAKMNATCFTNDERHHDVMGAALEAEGFDKNGEEIMYSPFTGKQYTSTIFSCPLYFMRLRHLTMDKLNARGAGRKEQRTHQPTGGRGNEGGLRIGEMERDVLIGHGIANFLDERMMKCSDEAEFWICNSCGQIPIFNEEESIYVCPSCDGPVKFVGSTEETIEMIKPITRSRATFAKVKMPYAFKLLNQELSTYMNLGMRFVHEGVAARLKDESWDWTSISTDEARIELKPLPEFEPTPLPSSGQNGVAGPPVSELEVLVEKEEPVEPLPPNPLIEAERKRADEAEAALAAAEEAEPRPETFKIELPEGPTGTATGTGPPVQRGGGQQITINLTSALKGAGRPATGYQGYIPKKKGVRINEMFREQQGGGEEKEVVEQPRHQEQKGGGPVTIRVQKDEGDTHE</sequence>
<keyword evidence="7" id="KW-0862">Zinc</keyword>
<feature type="compositionally biased region" description="Basic and acidic residues" evidence="9">
    <location>
        <begin position="1087"/>
        <end position="1096"/>
    </location>
</feature>
<evidence type="ECO:0000256" key="4">
    <source>
        <dbReference type="ARBA" id="ARBA00022679"/>
    </source>
</evidence>
<proteinExistence type="inferred from homology"/>
<dbReference type="CDD" id="cd00653">
    <property type="entry name" value="RNA_pol_B_RPB2"/>
    <property type="match status" value="1"/>
</dbReference>
<dbReference type="EMBL" id="MN739162">
    <property type="protein sequence ID" value="QHS91540.1"/>
    <property type="molecule type" value="Genomic_DNA"/>
</dbReference>
<evidence type="ECO:0000256" key="1">
    <source>
        <dbReference type="ARBA" id="ARBA00006835"/>
    </source>
</evidence>
<feature type="region of interest" description="Disordered" evidence="9">
    <location>
        <begin position="1087"/>
        <end position="1108"/>
    </location>
</feature>
<dbReference type="PROSITE" id="PS01166">
    <property type="entry name" value="RNA_POL_BETA"/>
    <property type="match status" value="1"/>
</dbReference>
<keyword evidence="6" id="KW-0479">Metal-binding</keyword>
<dbReference type="InterPro" id="IPR007645">
    <property type="entry name" value="RNA_pol_Rpb2_3"/>
</dbReference>
<dbReference type="GO" id="GO:0003899">
    <property type="term" value="F:DNA-directed RNA polymerase activity"/>
    <property type="evidence" value="ECO:0007669"/>
    <property type="project" value="UniProtKB-EC"/>
</dbReference>
<keyword evidence="8" id="KW-0804">Transcription</keyword>
<dbReference type="Gene3D" id="3.90.1110.10">
    <property type="entry name" value="RNA polymerase Rpb2, domain 2"/>
    <property type="match status" value="1"/>
</dbReference>
<feature type="domain" description="RNA polymerase beta subunit protrusion" evidence="13">
    <location>
        <begin position="27"/>
        <end position="428"/>
    </location>
</feature>
<dbReference type="InterPro" id="IPR007646">
    <property type="entry name" value="RNA_pol_Rpb2_4"/>
</dbReference>
<dbReference type="GO" id="GO:0046872">
    <property type="term" value="F:metal ion binding"/>
    <property type="evidence" value="ECO:0007669"/>
    <property type="project" value="UniProtKB-KW"/>
</dbReference>
<evidence type="ECO:0000256" key="5">
    <source>
        <dbReference type="ARBA" id="ARBA00022695"/>
    </source>
</evidence>
<dbReference type="InterPro" id="IPR007120">
    <property type="entry name" value="DNA-dir_RNAP_su2_dom"/>
</dbReference>
<reference evidence="16" key="1">
    <citation type="journal article" date="2020" name="Nature">
        <title>Giant virus diversity and host interactions through global metagenomics.</title>
        <authorList>
            <person name="Schulz F."/>
            <person name="Roux S."/>
            <person name="Paez-Espino D."/>
            <person name="Jungbluth S."/>
            <person name="Walsh D.A."/>
            <person name="Denef V.J."/>
            <person name="McMahon K.D."/>
            <person name="Konstantinidis K.T."/>
            <person name="Eloe-Fadrosh E.A."/>
            <person name="Kyrpides N.C."/>
            <person name="Woyke T."/>
        </authorList>
    </citation>
    <scope>NUCLEOTIDE SEQUENCE</scope>
    <source>
        <strain evidence="16">GVMAG-M-3300013006-15</strain>
    </source>
</reference>
<dbReference type="SUPFAM" id="SSF64484">
    <property type="entry name" value="beta and beta-prime subunits of DNA dependent RNA-polymerase"/>
    <property type="match status" value="1"/>
</dbReference>
<dbReference type="InterPro" id="IPR037034">
    <property type="entry name" value="RNA_pol_Rpb2_2_sf"/>
</dbReference>
<feature type="region of interest" description="Disordered" evidence="9">
    <location>
        <begin position="1381"/>
        <end position="1420"/>
    </location>
</feature>
<dbReference type="GO" id="GO:0000428">
    <property type="term" value="C:DNA-directed RNA polymerase complex"/>
    <property type="evidence" value="ECO:0007669"/>
    <property type="project" value="UniProtKB-KW"/>
</dbReference>
<dbReference type="Pfam" id="PF04566">
    <property type="entry name" value="RNA_pol_Rpb2_4"/>
    <property type="match status" value="1"/>
</dbReference>
<feature type="compositionally biased region" description="Basic and acidic residues" evidence="9">
    <location>
        <begin position="1387"/>
        <end position="1401"/>
    </location>
</feature>
<accession>A0A6C0BHG3</accession>
<name>A0A6C0BHG3_9ZZZZ</name>
<dbReference type="Gene3D" id="3.90.1800.10">
    <property type="entry name" value="RNA polymerase alpha subunit dimerisation domain"/>
    <property type="match status" value="1"/>
</dbReference>
<dbReference type="InterPro" id="IPR014724">
    <property type="entry name" value="RNA_pol_RPB2_OB-fold"/>
</dbReference>
<dbReference type="GO" id="GO:0006351">
    <property type="term" value="P:DNA-templated transcription"/>
    <property type="evidence" value="ECO:0007669"/>
    <property type="project" value="InterPro"/>
</dbReference>
<dbReference type="Pfam" id="PF04560">
    <property type="entry name" value="RNA_pol_Rpb2_7"/>
    <property type="match status" value="1"/>
</dbReference>
<dbReference type="Pfam" id="PF04561">
    <property type="entry name" value="RNA_pol_Rpb2_2"/>
    <property type="match status" value="1"/>
</dbReference>
<evidence type="ECO:0000259" key="15">
    <source>
        <dbReference type="Pfam" id="PF04566"/>
    </source>
</evidence>
<dbReference type="InterPro" id="IPR007121">
    <property type="entry name" value="RNA_pol_bsu_CS"/>
</dbReference>
<dbReference type="Gene3D" id="2.40.50.150">
    <property type="match status" value="1"/>
</dbReference>
<keyword evidence="5" id="KW-0548">Nucleotidyltransferase</keyword>
<feature type="compositionally biased region" description="Low complexity" evidence="9">
    <location>
        <begin position="1324"/>
        <end position="1337"/>
    </location>
</feature>
<dbReference type="Pfam" id="PF04565">
    <property type="entry name" value="RNA_pol_Rpb2_3"/>
    <property type="match status" value="1"/>
</dbReference>
<evidence type="ECO:0000256" key="6">
    <source>
        <dbReference type="ARBA" id="ARBA00022723"/>
    </source>
</evidence>
<dbReference type="Gene3D" id="2.40.270.10">
    <property type="entry name" value="DNA-directed RNA polymerase, subunit 2, domain 6"/>
    <property type="match status" value="1"/>
</dbReference>
<organism evidence="16">
    <name type="scientific">viral metagenome</name>
    <dbReference type="NCBI Taxonomy" id="1070528"/>
    <lineage>
        <taxon>unclassified sequences</taxon>
        <taxon>metagenomes</taxon>
        <taxon>organismal metagenomes</taxon>
    </lineage>
</organism>
<dbReference type="InterPro" id="IPR007641">
    <property type="entry name" value="RNA_pol_Rpb2_7"/>
</dbReference>
<evidence type="ECO:0000256" key="7">
    <source>
        <dbReference type="ARBA" id="ARBA00022833"/>
    </source>
</evidence>
<evidence type="ECO:0000256" key="8">
    <source>
        <dbReference type="ARBA" id="ARBA00023163"/>
    </source>
</evidence>
<dbReference type="PANTHER" id="PTHR20856">
    <property type="entry name" value="DNA-DIRECTED RNA POLYMERASE I SUBUNIT 2"/>
    <property type="match status" value="1"/>
</dbReference>
<evidence type="ECO:0000259" key="12">
    <source>
        <dbReference type="Pfam" id="PF04561"/>
    </source>
</evidence>
<evidence type="ECO:0000256" key="3">
    <source>
        <dbReference type="ARBA" id="ARBA00022478"/>
    </source>
</evidence>
<dbReference type="Gene3D" id="3.90.1100.10">
    <property type="match status" value="2"/>
</dbReference>
<evidence type="ECO:0000259" key="11">
    <source>
        <dbReference type="Pfam" id="PF04560"/>
    </source>
</evidence>
<evidence type="ECO:0000259" key="14">
    <source>
        <dbReference type="Pfam" id="PF04565"/>
    </source>
</evidence>